<sequence>MDTERMPVRILLLFGEEAHLSTPYMGPGETERVPVSRISADTGLPRDRLAGAQLVALLRNGELVRFERD</sequence>
<comment type="caution">
    <text evidence="1">The sequence shown here is derived from an EMBL/GenBank/DDBJ whole genome shotgun (WGS) entry which is preliminary data.</text>
</comment>
<name>A0ABT4TVG0_9ACTN</name>
<gene>
    <name evidence="1" type="ORF">O4U47_29565</name>
</gene>
<organism evidence="1 2">
    <name type="scientific">Nocardiopsis suaedae</name>
    <dbReference type="NCBI Taxonomy" id="3018444"/>
    <lineage>
        <taxon>Bacteria</taxon>
        <taxon>Bacillati</taxon>
        <taxon>Actinomycetota</taxon>
        <taxon>Actinomycetes</taxon>
        <taxon>Streptosporangiales</taxon>
        <taxon>Nocardiopsidaceae</taxon>
        <taxon>Nocardiopsis</taxon>
    </lineage>
</organism>
<protein>
    <submittedName>
        <fullName evidence="1">Uncharacterized protein</fullName>
    </submittedName>
</protein>
<keyword evidence="2" id="KW-1185">Reference proteome</keyword>
<dbReference type="Proteomes" id="UP001165685">
    <property type="component" value="Unassembled WGS sequence"/>
</dbReference>
<accession>A0ABT4TVG0</accession>
<reference evidence="1" key="1">
    <citation type="submission" date="2023-01" db="EMBL/GenBank/DDBJ databases">
        <title>Draft genome sequence of Nocardiopsis sp. LSu2-4 isolated from halophytes.</title>
        <authorList>
            <person name="Duangmal K."/>
            <person name="Chantavorakit T."/>
        </authorList>
    </citation>
    <scope>NUCLEOTIDE SEQUENCE</scope>
    <source>
        <strain evidence="1">LSu2-4</strain>
    </source>
</reference>
<dbReference type="EMBL" id="JAQFWP010000098">
    <property type="protein sequence ID" value="MDA2808690.1"/>
    <property type="molecule type" value="Genomic_DNA"/>
</dbReference>
<dbReference type="RefSeq" id="WP_270681278.1">
    <property type="nucleotide sequence ID" value="NZ_JAQFWP010000098.1"/>
</dbReference>
<evidence type="ECO:0000313" key="1">
    <source>
        <dbReference type="EMBL" id="MDA2808690.1"/>
    </source>
</evidence>
<proteinExistence type="predicted"/>
<evidence type="ECO:0000313" key="2">
    <source>
        <dbReference type="Proteomes" id="UP001165685"/>
    </source>
</evidence>